<name>A0AA38MTL0_9CUCU</name>
<dbReference type="AlphaFoldDB" id="A0AA38MTL0"/>
<evidence type="ECO:0000313" key="3">
    <source>
        <dbReference type="Proteomes" id="UP001168821"/>
    </source>
</evidence>
<dbReference type="EMBL" id="JALNTZ010000001">
    <property type="protein sequence ID" value="KAJ3666801.1"/>
    <property type="molecule type" value="Genomic_DNA"/>
</dbReference>
<keyword evidence="3" id="KW-1185">Reference proteome</keyword>
<reference evidence="2" key="1">
    <citation type="journal article" date="2023" name="G3 (Bethesda)">
        <title>Whole genome assemblies of Zophobas morio and Tenebrio molitor.</title>
        <authorList>
            <person name="Kaur S."/>
            <person name="Stinson S.A."/>
            <person name="diCenzo G.C."/>
        </authorList>
    </citation>
    <scope>NUCLEOTIDE SEQUENCE</scope>
    <source>
        <strain evidence="2">QUZm001</strain>
    </source>
</reference>
<sequence length="118" mass="13540">MRLRYNKLEIIYASNKTFMEFMSLKSLRGSVESIHELLLPNKPIRRPGVTPMGLLECSMTHRLVEAAFAKERPGSGSRDGFEKDLDRETSRKENGFKWRPPSGEIIQLVESRESSEVL</sequence>
<organism evidence="2 3">
    <name type="scientific">Zophobas morio</name>
    <dbReference type="NCBI Taxonomy" id="2755281"/>
    <lineage>
        <taxon>Eukaryota</taxon>
        <taxon>Metazoa</taxon>
        <taxon>Ecdysozoa</taxon>
        <taxon>Arthropoda</taxon>
        <taxon>Hexapoda</taxon>
        <taxon>Insecta</taxon>
        <taxon>Pterygota</taxon>
        <taxon>Neoptera</taxon>
        <taxon>Endopterygota</taxon>
        <taxon>Coleoptera</taxon>
        <taxon>Polyphaga</taxon>
        <taxon>Cucujiformia</taxon>
        <taxon>Tenebrionidae</taxon>
        <taxon>Zophobas</taxon>
    </lineage>
</organism>
<comment type="caution">
    <text evidence="2">The sequence shown here is derived from an EMBL/GenBank/DDBJ whole genome shotgun (WGS) entry which is preliminary data.</text>
</comment>
<feature type="region of interest" description="Disordered" evidence="1">
    <location>
        <begin position="71"/>
        <end position="99"/>
    </location>
</feature>
<evidence type="ECO:0000313" key="2">
    <source>
        <dbReference type="EMBL" id="KAJ3666801.1"/>
    </source>
</evidence>
<feature type="compositionally biased region" description="Basic and acidic residues" evidence="1">
    <location>
        <begin position="71"/>
        <end position="96"/>
    </location>
</feature>
<protein>
    <submittedName>
        <fullName evidence="2">Uncharacterized protein</fullName>
    </submittedName>
</protein>
<accession>A0AA38MTL0</accession>
<gene>
    <name evidence="2" type="ORF">Zmor_002232</name>
</gene>
<proteinExistence type="predicted"/>
<evidence type="ECO:0000256" key="1">
    <source>
        <dbReference type="SAM" id="MobiDB-lite"/>
    </source>
</evidence>
<dbReference type="Proteomes" id="UP001168821">
    <property type="component" value="Unassembled WGS sequence"/>
</dbReference>